<keyword evidence="4" id="KW-0482">Metalloprotease</keyword>
<keyword evidence="2" id="KW-1133">Transmembrane helix</keyword>
<dbReference type="PANTHER" id="PTHR36435:SF1">
    <property type="entry name" value="CAAX AMINO TERMINAL PROTEASE FAMILY PROTEIN"/>
    <property type="match status" value="1"/>
</dbReference>
<dbReference type="GO" id="GO:0008237">
    <property type="term" value="F:metallopeptidase activity"/>
    <property type="evidence" value="ECO:0007669"/>
    <property type="project" value="UniProtKB-KW"/>
</dbReference>
<accession>A0ABS6D3G6</accession>
<dbReference type="Proteomes" id="UP000723714">
    <property type="component" value="Unassembled WGS sequence"/>
</dbReference>
<feature type="compositionally biased region" description="Basic and acidic residues" evidence="1">
    <location>
        <begin position="1"/>
        <end position="14"/>
    </location>
</feature>
<feature type="transmembrane region" description="Helical" evidence="2">
    <location>
        <begin position="150"/>
        <end position="171"/>
    </location>
</feature>
<dbReference type="RefSeq" id="WP_216241139.1">
    <property type="nucleotide sequence ID" value="NZ_JABACJ020000007.1"/>
</dbReference>
<evidence type="ECO:0000313" key="4">
    <source>
        <dbReference type="EMBL" id="MBU3876123.1"/>
    </source>
</evidence>
<organism evidence="4 5">
    <name type="scientific">Faecalicatena faecalis</name>
    <dbReference type="NCBI Taxonomy" id="2726362"/>
    <lineage>
        <taxon>Bacteria</taxon>
        <taxon>Bacillati</taxon>
        <taxon>Bacillota</taxon>
        <taxon>Clostridia</taxon>
        <taxon>Lachnospirales</taxon>
        <taxon>Lachnospiraceae</taxon>
        <taxon>Faecalicatena</taxon>
    </lineage>
</organism>
<keyword evidence="4" id="KW-0645">Protease</keyword>
<protein>
    <submittedName>
        <fullName evidence="4">CPBP family intramembrane metalloprotease</fullName>
    </submittedName>
</protein>
<feature type="transmembrane region" description="Helical" evidence="2">
    <location>
        <begin position="231"/>
        <end position="250"/>
    </location>
</feature>
<dbReference type="EMBL" id="JABACJ020000007">
    <property type="protein sequence ID" value="MBU3876123.1"/>
    <property type="molecule type" value="Genomic_DNA"/>
</dbReference>
<feature type="domain" description="CAAX prenyl protease 2/Lysostaphin resistance protein A-like" evidence="3">
    <location>
        <begin position="155"/>
        <end position="242"/>
    </location>
</feature>
<keyword evidence="4" id="KW-0378">Hydrolase</keyword>
<evidence type="ECO:0000259" key="3">
    <source>
        <dbReference type="Pfam" id="PF02517"/>
    </source>
</evidence>
<proteinExistence type="predicted"/>
<reference evidence="4 5" key="1">
    <citation type="submission" date="2021-06" db="EMBL/GenBank/DDBJ databases">
        <title>Faecalicatena sp. nov. isolated from porcine feces.</title>
        <authorList>
            <person name="Oh B.S."/>
            <person name="Lee J.H."/>
        </authorList>
    </citation>
    <scope>NUCLEOTIDE SEQUENCE [LARGE SCALE GENOMIC DNA]</scope>
    <source>
        <strain evidence="4 5">AGMB00832</strain>
    </source>
</reference>
<keyword evidence="2" id="KW-0812">Transmembrane</keyword>
<feature type="transmembrane region" description="Helical" evidence="2">
    <location>
        <begin position="284"/>
        <end position="307"/>
    </location>
</feature>
<dbReference type="InterPro" id="IPR052710">
    <property type="entry name" value="CAAX_protease"/>
</dbReference>
<evidence type="ECO:0000313" key="5">
    <source>
        <dbReference type="Proteomes" id="UP000723714"/>
    </source>
</evidence>
<feature type="transmembrane region" description="Helical" evidence="2">
    <location>
        <begin position="327"/>
        <end position="353"/>
    </location>
</feature>
<comment type="caution">
    <text evidence="4">The sequence shown here is derived from an EMBL/GenBank/DDBJ whole genome shotgun (WGS) entry which is preliminary data.</text>
</comment>
<sequence length="354" mass="39215">MNQEIEQKGMDEAGNRPGIGESNPVKAGRRFFSKIGFIFLAGSLAIACVQALAIKLVYRFFPQWMESTTGVLLVTMLVMYLLAMPLMVFIISRLKSKVAISQHRMTLGQWILAAFMSYGITYGANLIGTALTVLIGLVKGSAVENVLVTMISGSNLWVVFLFMVLCAPVFEEFIFRKLLVDRVVVYGEGVAVVLSGLIFGLFHGNLSQFSYAFFIGIFFAFIYVKTGRIRYTIALHMAINFVGSVLPIWIMKLSHYDEFMEALTLVQTNMAEGMARLQAVMPGVLLFAGYALVIFGTAITGIVLLLVHRKKFKLMPGQKVIPKGKRFATVIVNAGMILFCVYWIAQIIVQLIVG</sequence>
<keyword evidence="2" id="KW-0472">Membrane</keyword>
<dbReference type="InterPro" id="IPR003675">
    <property type="entry name" value="Rce1/LyrA-like_dom"/>
</dbReference>
<name>A0ABS6D3G6_9FIRM</name>
<feature type="transmembrane region" description="Helical" evidence="2">
    <location>
        <begin position="35"/>
        <end position="58"/>
    </location>
</feature>
<evidence type="ECO:0000256" key="1">
    <source>
        <dbReference type="SAM" id="MobiDB-lite"/>
    </source>
</evidence>
<feature type="transmembrane region" description="Helical" evidence="2">
    <location>
        <begin position="208"/>
        <end position="224"/>
    </location>
</feature>
<feature type="region of interest" description="Disordered" evidence="1">
    <location>
        <begin position="1"/>
        <end position="21"/>
    </location>
</feature>
<evidence type="ECO:0000256" key="2">
    <source>
        <dbReference type="SAM" id="Phobius"/>
    </source>
</evidence>
<dbReference type="PANTHER" id="PTHR36435">
    <property type="entry name" value="SLR1288 PROTEIN"/>
    <property type="match status" value="1"/>
</dbReference>
<feature type="transmembrane region" description="Helical" evidence="2">
    <location>
        <begin position="112"/>
        <end position="138"/>
    </location>
</feature>
<feature type="transmembrane region" description="Helical" evidence="2">
    <location>
        <begin position="70"/>
        <end position="91"/>
    </location>
</feature>
<dbReference type="Pfam" id="PF02517">
    <property type="entry name" value="Rce1-like"/>
    <property type="match status" value="1"/>
</dbReference>
<gene>
    <name evidence="4" type="ORF">HGO97_009895</name>
</gene>
<keyword evidence="5" id="KW-1185">Reference proteome</keyword>
<feature type="transmembrane region" description="Helical" evidence="2">
    <location>
        <begin position="183"/>
        <end position="202"/>
    </location>
</feature>